<dbReference type="Proteomes" id="UP000799438">
    <property type="component" value="Unassembled WGS sequence"/>
</dbReference>
<evidence type="ECO:0000313" key="2">
    <source>
        <dbReference type="Proteomes" id="UP000799438"/>
    </source>
</evidence>
<sequence>MRDFETAIEKERQSGVLLGRFVFLDKTRVDLSSKVTILGCTLFSDILTEQKELVSMKLKDFDNIDDWAIEDHKAAYNADLAWLNDQVSQLATSEPHLQVTILTHYSPTLDPRSMDPRHTGSKIFSGFMTDLSNEICWNSPVVKTWIFGHTHFNCDFVDEGTRKRILANQRGYSRSPSKGFDPEKTVTLG</sequence>
<keyword evidence="2" id="KW-1185">Reference proteome</keyword>
<evidence type="ECO:0008006" key="3">
    <source>
        <dbReference type="Google" id="ProtNLM"/>
    </source>
</evidence>
<dbReference type="SUPFAM" id="SSF56300">
    <property type="entry name" value="Metallo-dependent phosphatases"/>
    <property type="match status" value="1"/>
</dbReference>
<dbReference type="RefSeq" id="XP_033399805.1">
    <property type="nucleotide sequence ID" value="XM_033540091.1"/>
</dbReference>
<dbReference type="GeneID" id="54297587"/>
<accession>A0A6A6BL32</accession>
<protein>
    <recommendedName>
        <fullName evidence="3">Calcineurin-like phosphoesterase domain-containing protein</fullName>
    </recommendedName>
</protein>
<gene>
    <name evidence="1" type="ORF">K452DRAFT_285309</name>
</gene>
<name>A0A6A6BL32_9PEZI</name>
<proteinExistence type="predicted"/>
<dbReference type="InterPro" id="IPR029052">
    <property type="entry name" value="Metallo-depent_PP-like"/>
</dbReference>
<organism evidence="1 2">
    <name type="scientific">Aplosporella prunicola CBS 121167</name>
    <dbReference type="NCBI Taxonomy" id="1176127"/>
    <lineage>
        <taxon>Eukaryota</taxon>
        <taxon>Fungi</taxon>
        <taxon>Dikarya</taxon>
        <taxon>Ascomycota</taxon>
        <taxon>Pezizomycotina</taxon>
        <taxon>Dothideomycetes</taxon>
        <taxon>Dothideomycetes incertae sedis</taxon>
        <taxon>Botryosphaeriales</taxon>
        <taxon>Aplosporellaceae</taxon>
        <taxon>Aplosporella</taxon>
    </lineage>
</organism>
<dbReference type="EMBL" id="ML995480">
    <property type="protein sequence ID" value="KAF2144093.1"/>
    <property type="molecule type" value="Genomic_DNA"/>
</dbReference>
<dbReference type="OrthoDB" id="550558at2759"/>
<dbReference type="PANTHER" id="PTHR37844:SF2">
    <property type="entry name" value="SER_THR PROTEIN PHOSPHATASE SUPERFAMILY (AFU_ORTHOLOGUE AFUA_1G14840)"/>
    <property type="match status" value="1"/>
</dbReference>
<dbReference type="PANTHER" id="PTHR37844">
    <property type="entry name" value="SER/THR PROTEIN PHOSPHATASE SUPERFAMILY (AFU_ORTHOLOGUE AFUA_1G14840)"/>
    <property type="match status" value="1"/>
</dbReference>
<evidence type="ECO:0000313" key="1">
    <source>
        <dbReference type="EMBL" id="KAF2144093.1"/>
    </source>
</evidence>
<dbReference type="AlphaFoldDB" id="A0A6A6BL32"/>
<reference evidence="1" key="1">
    <citation type="journal article" date="2020" name="Stud. Mycol.">
        <title>101 Dothideomycetes genomes: a test case for predicting lifestyles and emergence of pathogens.</title>
        <authorList>
            <person name="Haridas S."/>
            <person name="Albert R."/>
            <person name="Binder M."/>
            <person name="Bloem J."/>
            <person name="Labutti K."/>
            <person name="Salamov A."/>
            <person name="Andreopoulos B."/>
            <person name="Baker S."/>
            <person name="Barry K."/>
            <person name="Bills G."/>
            <person name="Bluhm B."/>
            <person name="Cannon C."/>
            <person name="Castanera R."/>
            <person name="Culley D."/>
            <person name="Daum C."/>
            <person name="Ezra D."/>
            <person name="Gonzalez J."/>
            <person name="Henrissat B."/>
            <person name="Kuo A."/>
            <person name="Liang C."/>
            <person name="Lipzen A."/>
            <person name="Lutzoni F."/>
            <person name="Magnuson J."/>
            <person name="Mondo S."/>
            <person name="Nolan M."/>
            <person name="Ohm R."/>
            <person name="Pangilinan J."/>
            <person name="Park H.-J."/>
            <person name="Ramirez L."/>
            <person name="Alfaro M."/>
            <person name="Sun H."/>
            <person name="Tritt A."/>
            <person name="Yoshinaga Y."/>
            <person name="Zwiers L.-H."/>
            <person name="Turgeon B."/>
            <person name="Goodwin S."/>
            <person name="Spatafora J."/>
            <person name="Crous P."/>
            <person name="Grigoriev I."/>
        </authorList>
    </citation>
    <scope>NUCLEOTIDE SEQUENCE</scope>
    <source>
        <strain evidence="1">CBS 121167</strain>
    </source>
</reference>